<sequence>MFKNDRIATTRGKTLMFILALVFSMTILFSLVSAQFDSVKSFRGSITIGSTDDCMISVSENITLVSSSYGVTSFERKIPTTDLPLKYVWVHTVKATIVGTPPTGFKISDLKVFKIDVTSTATAQVIAVSFSALDSLPKSTVLNIVLSYKMLGTIGFISNTTDTTMTTVNYPLQFSIPVESVFLSFTHADGLSSVPIEPYIASSKKTFPSSHFTLPANQTVEFNTTLVADELLKAGFNFQASSYTMCYIPYNLMESWLIGTIIGASFAIPVIFFTICIIVTIIRFFTVDRKKEAPLLEAHRV</sequence>
<gene>
    <name evidence="2" type="ORF">NAEGRDRAFT_62978</name>
</gene>
<keyword evidence="1" id="KW-0472">Membrane</keyword>
<evidence type="ECO:0000256" key="1">
    <source>
        <dbReference type="SAM" id="Phobius"/>
    </source>
</evidence>
<keyword evidence="1" id="KW-1133">Transmembrane helix</keyword>
<feature type="transmembrane region" description="Helical" evidence="1">
    <location>
        <begin position="256"/>
        <end position="282"/>
    </location>
</feature>
<accession>D2V2F0</accession>
<proteinExistence type="predicted"/>
<dbReference type="AlphaFoldDB" id="D2V2F0"/>
<organism evidence="3">
    <name type="scientific">Naegleria gruberi</name>
    <name type="common">Amoeba</name>
    <dbReference type="NCBI Taxonomy" id="5762"/>
    <lineage>
        <taxon>Eukaryota</taxon>
        <taxon>Discoba</taxon>
        <taxon>Heterolobosea</taxon>
        <taxon>Tetramitia</taxon>
        <taxon>Eutetramitia</taxon>
        <taxon>Vahlkampfiidae</taxon>
        <taxon>Naegleria</taxon>
    </lineage>
</organism>
<keyword evidence="3" id="KW-1185">Reference proteome</keyword>
<dbReference type="VEuPathDB" id="AmoebaDB:NAEGRDRAFT_62978"/>
<keyword evidence="1" id="KW-0812">Transmembrane</keyword>
<dbReference type="KEGG" id="ngr:NAEGRDRAFT_62978"/>
<dbReference type="OrthoDB" id="10472612at2759"/>
<dbReference type="EMBL" id="GG738849">
    <property type="protein sequence ID" value="EFC49046.1"/>
    <property type="molecule type" value="Genomic_DNA"/>
</dbReference>
<dbReference type="GeneID" id="8849910"/>
<evidence type="ECO:0000313" key="3">
    <source>
        <dbReference type="Proteomes" id="UP000006671"/>
    </source>
</evidence>
<protein>
    <submittedName>
        <fullName evidence="2">Predicted protein</fullName>
    </submittedName>
</protein>
<reference evidence="2 3" key="1">
    <citation type="journal article" date="2010" name="Cell">
        <title>The genome of Naegleria gruberi illuminates early eukaryotic versatility.</title>
        <authorList>
            <person name="Fritz-Laylin L.K."/>
            <person name="Prochnik S.E."/>
            <person name="Ginger M.L."/>
            <person name="Dacks J.B."/>
            <person name="Carpenter M.L."/>
            <person name="Field M.C."/>
            <person name="Kuo A."/>
            <person name="Paredez A."/>
            <person name="Chapman J."/>
            <person name="Pham J."/>
            <person name="Shu S."/>
            <person name="Neupane R."/>
            <person name="Cipriano M."/>
            <person name="Mancuso J."/>
            <person name="Tu H."/>
            <person name="Salamov A."/>
            <person name="Lindquist E."/>
            <person name="Shapiro H."/>
            <person name="Lucas S."/>
            <person name="Grigoriev I.V."/>
            <person name="Cande W.Z."/>
            <person name="Fulton C."/>
            <person name="Rokhsar D.S."/>
            <person name="Dawson S.C."/>
        </authorList>
    </citation>
    <scope>NUCLEOTIDE SEQUENCE [LARGE SCALE GENOMIC DNA]</scope>
    <source>
        <strain evidence="2 3">NEG-M</strain>
    </source>
</reference>
<dbReference type="OMA" id="IPYNLME"/>
<dbReference type="RefSeq" id="XP_002681790.1">
    <property type="nucleotide sequence ID" value="XM_002681744.1"/>
</dbReference>
<name>D2V2F0_NAEGR</name>
<evidence type="ECO:0000313" key="2">
    <source>
        <dbReference type="EMBL" id="EFC49046.1"/>
    </source>
</evidence>
<dbReference type="Proteomes" id="UP000006671">
    <property type="component" value="Unassembled WGS sequence"/>
</dbReference>
<dbReference type="InParanoid" id="D2V2F0"/>